<keyword evidence="2" id="KW-1185">Reference proteome</keyword>
<evidence type="ECO:0000313" key="1">
    <source>
        <dbReference type="EMBL" id="ASW27681.1"/>
    </source>
</evidence>
<organism evidence="1 2">
    <name type="scientific">Klebsiella phage YMC16/01/N133_KPN_BP</name>
    <dbReference type="NCBI Taxonomy" id="2026102"/>
    <lineage>
        <taxon>Viruses</taxon>
        <taxon>Duplodnaviria</taxon>
        <taxon>Heunggongvirae</taxon>
        <taxon>Uroviricota</taxon>
        <taxon>Caudoviricetes</taxon>
        <taxon>Casjensviridae</taxon>
        <taxon>Seodaemunguvirus</taxon>
        <taxon>Seodaemunguvirus YMC16-01N133</taxon>
    </lineage>
</organism>
<proteinExistence type="predicted"/>
<reference evidence="1 2" key="1">
    <citation type="submission" date="2017-07" db="EMBL/GenBank/DDBJ databases">
        <title>Complete Genome Sequence of the Klebsiella phage YMC16/01/N133_KPN_BP.</title>
        <authorList>
            <person name="Jeon J."/>
            <person name="Yong D."/>
            <person name="Lee K."/>
        </authorList>
    </citation>
    <scope>NUCLEOTIDE SEQUENCE [LARGE SCALE GENOMIC DNA]</scope>
</reference>
<name>A0A248XDA4_9CAUD</name>
<accession>A0A248XDA4</accession>
<dbReference type="EMBL" id="MF476925">
    <property type="protein sequence ID" value="ASW27681.1"/>
    <property type="molecule type" value="Genomic_DNA"/>
</dbReference>
<evidence type="ECO:0000313" key="2">
    <source>
        <dbReference type="Proteomes" id="UP000221999"/>
    </source>
</evidence>
<gene>
    <name evidence="1" type="ORF">KPNN133_062</name>
</gene>
<dbReference type="Proteomes" id="UP000221999">
    <property type="component" value="Segment"/>
</dbReference>
<protein>
    <submittedName>
        <fullName evidence="1">Uncharacterized protein</fullName>
    </submittedName>
</protein>
<sequence length="78" mass="8430">MMINPVSSKIDLLRTMKPGDRTLWAVDGGDVTRVQKQFSAAASQIGVSITQKAAIVVTSRADEMPAQCLIIEVQESLI</sequence>